<protein>
    <submittedName>
        <fullName evidence="1">Uncharacterized protein</fullName>
    </submittedName>
</protein>
<comment type="caution">
    <text evidence="1">The sequence shown here is derived from an EMBL/GenBank/DDBJ whole genome shotgun (WGS) entry which is preliminary data.</text>
</comment>
<sequence>MIEIFLCLIAIARIPHSDNSDVLPDSVKSVDLTFPLLQDFQITVSGKWALKVVTTRDPFHFTNADFFSVAYELEIDSMRICLHKEENELCINYYFDHSLSYSIERKERSYSIKEESISASGRQGQFVRLEVKDLSIKVAKNNERPFNLKI</sequence>
<dbReference type="AlphaFoldDB" id="A0A0C2MTV3"/>
<dbReference type="EMBL" id="JWZT01001975">
    <property type="protein sequence ID" value="KII70756.1"/>
    <property type="molecule type" value="Genomic_DNA"/>
</dbReference>
<evidence type="ECO:0000313" key="1">
    <source>
        <dbReference type="EMBL" id="KII70756.1"/>
    </source>
</evidence>
<name>A0A0C2MTV3_THEKT</name>
<reference evidence="1 2" key="1">
    <citation type="journal article" date="2014" name="Genome Biol. Evol.">
        <title>The genome of the myxosporean Thelohanellus kitauei shows adaptations to nutrient acquisition within its fish host.</title>
        <authorList>
            <person name="Yang Y."/>
            <person name="Xiong J."/>
            <person name="Zhou Z."/>
            <person name="Huo F."/>
            <person name="Miao W."/>
            <person name="Ran C."/>
            <person name="Liu Y."/>
            <person name="Zhang J."/>
            <person name="Feng J."/>
            <person name="Wang M."/>
            <person name="Wang M."/>
            <person name="Wang L."/>
            <person name="Yao B."/>
        </authorList>
    </citation>
    <scope>NUCLEOTIDE SEQUENCE [LARGE SCALE GENOMIC DNA]</scope>
    <source>
        <strain evidence="1">Wuqing</strain>
    </source>
</reference>
<dbReference type="Proteomes" id="UP000031668">
    <property type="component" value="Unassembled WGS sequence"/>
</dbReference>
<evidence type="ECO:0000313" key="2">
    <source>
        <dbReference type="Proteomes" id="UP000031668"/>
    </source>
</evidence>
<keyword evidence="2" id="KW-1185">Reference proteome</keyword>
<proteinExistence type="predicted"/>
<accession>A0A0C2MTV3</accession>
<gene>
    <name evidence="1" type="ORF">RF11_09979</name>
</gene>
<organism evidence="1 2">
    <name type="scientific">Thelohanellus kitauei</name>
    <name type="common">Myxosporean</name>
    <dbReference type="NCBI Taxonomy" id="669202"/>
    <lineage>
        <taxon>Eukaryota</taxon>
        <taxon>Metazoa</taxon>
        <taxon>Cnidaria</taxon>
        <taxon>Myxozoa</taxon>
        <taxon>Myxosporea</taxon>
        <taxon>Bivalvulida</taxon>
        <taxon>Platysporina</taxon>
        <taxon>Myxobolidae</taxon>
        <taxon>Thelohanellus</taxon>
    </lineage>
</organism>